<organism evidence="1 2">
    <name type="scientific">Cupriavidus campinensis</name>
    <dbReference type="NCBI Taxonomy" id="151783"/>
    <lineage>
        <taxon>Bacteria</taxon>
        <taxon>Pseudomonadati</taxon>
        <taxon>Pseudomonadota</taxon>
        <taxon>Betaproteobacteria</taxon>
        <taxon>Burkholderiales</taxon>
        <taxon>Burkholderiaceae</taxon>
        <taxon>Cupriavidus</taxon>
    </lineage>
</organism>
<keyword evidence="2" id="KW-1185">Reference proteome</keyword>
<sequence>MPPAAQPPTGPSSRAANADAVLAGIDGVLELLEKQSETSEPSYNAYCLLGLVRGKLAEVLREASQR</sequence>
<name>A0ABY3EPH5_9BURK</name>
<evidence type="ECO:0000313" key="1">
    <source>
        <dbReference type="EMBL" id="TSP12868.1"/>
    </source>
</evidence>
<accession>A0ABY3EPH5</accession>
<comment type="caution">
    <text evidence="1">The sequence shown here is derived from an EMBL/GenBank/DDBJ whole genome shotgun (WGS) entry which is preliminary data.</text>
</comment>
<gene>
    <name evidence="1" type="ORF">FGG12_11330</name>
</gene>
<reference evidence="1 2" key="1">
    <citation type="submission" date="2019-05" db="EMBL/GenBank/DDBJ databases">
        <title>Whole genome sequence analysis of Cupriavidus campinensis S14E4C strain.</title>
        <authorList>
            <person name="Abbaszade G."/>
            <person name="Szabo A."/>
            <person name="Toumi M."/>
            <person name="Toth E."/>
        </authorList>
    </citation>
    <scope>NUCLEOTIDE SEQUENCE [LARGE SCALE GENOMIC DNA]</scope>
    <source>
        <strain evidence="1 2">S14E4C</strain>
    </source>
</reference>
<dbReference type="EMBL" id="VCIZ01000005">
    <property type="protein sequence ID" value="TSP12868.1"/>
    <property type="molecule type" value="Genomic_DNA"/>
</dbReference>
<evidence type="ECO:0000313" key="2">
    <source>
        <dbReference type="Proteomes" id="UP000318943"/>
    </source>
</evidence>
<protein>
    <recommendedName>
        <fullName evidence="3">DUF1484 family protein</fullName>
    </recommendedName>
</protein>
<proteinExistence type="predicted"/>
<evidence type="ECO:0008006" key="3">
    <source>
        <dbReference type="Google" id="ProtNLM"/>
    </source>
</evidence>
<dbReference type="Proteomes" id="UP000318943">
    <property type="component" value="Unassembled WGS sequence"/>
</dbReference>